<reference evidence="1" key="1">
    <citation type="journal article" date="2014" name="Front. Microbiol.">
        <title>High frequency of phylogenetically diverse reductive dehalogenase-homologous genes in deep subseafloor sedimentary metagenomes.</title>
        <authorList>
            <person name="Kawai M."/>
            <person name="Futagami T."/>
            <person name="Toyoda A."/>
            <person name="Takaki Y."/>
            <person name="Nishi S."/>
            <person name="Hori S."/>
            <person name="Arai W."/>
            <person name="Tsubouchi T."/>
            <person name="Morono Y."/>
            <person name="Uchiyama I."/>
            <person name="Ito T."/>
            <person name="Fujiyama A."/>
            <person name="Inagaki F."/>
            <person name="Takami H."/>
        </authorList>
    </citation>
    <scope>NUCLEOTIDE SEQUENCE</scope>
    <source>
        <strain evidence="1">Expedition CK06-06</strain>
    </source>
</reference>
<organism evidence="1">
    <name type="scientific">marine sediment metagenome</name>
    <dbReference type="NCBI Taxonomy" id="412755"/>
    <lineage>
        <taxon>unclassified sequences</taxon>
        <taxon>metagenomes</taxon>
        <taxon>ecological metagenomes</taxon>
    </lineage>
</organism>
<proteinExistence type="predicted"/>
<comment type="caution">
    <text evidence="1">The sequence shown here is derived from an EMBL/GenBank/DDBJ whole genome shotgun (WGS) entry which is preliminary data.</text>
</comment>
<gene>
    <name evidence="1" type="ORF">S12H4_14351</name>
</gene>
<evidence type="ECO:0000313" key="1">
    <source>
        <dbReference type="EMBL" id="GAI81440.1"/>
    </source>
</evidence>
<sequence>MTIDEAIHILTQHTTRIWPASDLNLRNANQLGIEALKRLKAGRLGYTESGLCSLPGETKD</sequence>
<name>X1T1E6_9ZZZZ</name>
<dbReference type="AlphaFoldDB" id="X1T1E6"/>
<protein>
    <submittedName>
        <fullName evidence="1">Uncharacterized protein</fullName>
    </submittedName>
</protein>
<accession>X1T1E6</accession>
<dbReference type="EMBL" id="BARW01006840">
    <property type="protein sequence ID" value="GAI81440.1"/>
    <property type="molecule type" value="Genomic_DNA"/>
</dbReference>